<evidence type="ECO:0000256" key="6">
    <source>
        <dbReference type="ARBA" id="ARBA00022953"/>
    </source>
</evidence>
<comment type="cofactor">
    <cofactor evidence="9">
        <name>Mg(2+)</name>
        <dbReference type="ChEBI" id="CHEBI:18420"/>
    </cofactor>
    <text evidence="9">Binds 2 Mg(2+) per subunit.</text>
</comment>
<dbReference type="GeneID" id="80397036"/>
<comment type="catalytic activity">
    <reaction evidence="8">
        <text>RNA(n) + a ribonucleoside 5'-triphosphate = RNA(n+1) + diphosphate</text>
        <dbReference type="Rhea" id="RHEA:21248"/>
        <dbReference type="Rhea" id="RHEA-COMP:14527"/>
        <dbReference type="Rhea" id="RHEA-COMP:17342"/>
        <dbReference type="ChEBI" id="CHEBI:33019"/>
        <dbReference type="ChEBI" id="CHEBI:61557"/>
        <dbReference type="ChEBI" id="CHEBI:140395"/>
        <dbReference type="EC" id="2.7.7.48"/>
    </reaction>
</comment>
<dbReference type="Pfam" id="PF03431">
    <property type="entry name" value="RNA_replicase_B"/>
    <property type="match status" value="1"/>
</dbReference>
<keyword evidence="6" id="KW-0693">Viral RNA replication</keyword>
<keyword evidence="5" id="KW-0547">Nucleotide-binding</keyword>
<dbReference type="PROSITE" id="PS50522">
    <property type="entry name" value="RDRP_PHAGE"/>
    <property type="match status" value="1"/>
</dbReference>
<dbReference type="EC" id="2.7.7.48" evidence="1"/>
<keyword evidence="2 11" id="KW-0696">RNA-directed RNA polymerase</keyword>
<sequence>MSKANETRLDSLFQNLSTDLNNCLKQEDPAVQRLLSRMRKRALYNRPGLESLGFDKFLRINEELLETRVTLDKDIIENASYFIQNILWRYSTSIDENNIQEDLDISHVYDLWRFGPGASNEVSGTHTAEKLYQNMTCTESAEHLVSNLRKSNYYFSAFDALNKNSGTSLVRGSKLTTVPKNEDSVRIIAIEPSGNMALQLAVGQYLTNVLRSIGLDISNQQEKNKALAHSGSIDGSLATIDLSSASDMFTPELIRLLFPEKLYNLLMKIRSPYTTIGKNEVKLNMISTMGNGFTFPLMTLTLVSLIYAIRCRHNGPTLYVSWEKTAVFGDDIIVPSTEYDELCVTLQQAGLVVNHDKSYHTGPFRESCGGDFYLGKDITPFYVRSLSTTSEIYVAINQVIGWAIKHNVLALQTLTFLMSLVEDPFFVPEWSNPDQGIQTAQVERRYKFLQPMSKEVSLKNEHFLGMLAAGGYVYSRGPDVLFTPRQFKTRYVVRRGRLPKGYLSGYDPRKWTESESSRCSVLLSFFRL</sequence>
<accession>A0A8S5L0F7</accession>
<keyword evidence="4" id="KW-0548">Nucleotidyltransferase</keyword>
<dbReference type="GO" id="GO:0039694">
    <property type="term" value="P:viral RNA genome replication"/>
    <property type="evidence" value="ECO:0007669"/>
    <property type="project" value="InterPro"/>
</dbReference>
<dbReference type="Proteomes" id="UP000676367">
    <property type="component" value="Segment"/>
</dbReference>
<dbReference type="RefSeq" id="YP_010768834.1">
    <property type="nucleotide sequence ID" value="NC_073802.1"/>
</dbReference>
<evidence type="ECO:0000256" key="4">
    <source>
        <dbReference type="ARBA" id="ARBA00022695"/>
    </source>
</evidence>
<dbReference type="GO" id="GO:0046872">
    <property type="term" value="F:metal ion binding"/>
    <property type="evidence" value="ECO:0007669"/>
    <property type="project" value="UniProtKB-KW"/>
</dbReference>
<evidence type="ECO:0000256" key="3">
    <source>
        <dbReference type="ARBA" id="ARBA00022679"/>
    </source>
</evidence>
<feature type="binding site" evidence="9">
    <location>
        <position position="331"/>
    </location>
    <ligand>
        <name>Mg(2+)</name>
        <dbReference type="ChEBI" id="CHEBI:18420"/>
        <label>2</label>
    </ligand>
</feature>
<evidence type="ECO:0000256" key="8">
    <source>
        <dbReference type="ARBA" id="ARBA00048744"/>
    </source>
</evidence>
<reference evidence="11 12" key="1">
    <citation type="submission" date="2020-09" db="EMBL/GenBank/DDBJ databases">
        <title>Leviviricetes taxonomy.</title>
        <authorList>
            <person name="Stockdale S.R."/>
            <person name="Callanan J."/>
            <person name="Adriaenssens E.M."/>
            <person name="Kuhn J.H."/>
            <person name="Rumnieks J."/>
            <person name="Shkoporov A."/>
            <person name="Draper L.A."/>
            <person name="Ross P."/>
            <person name="Hill C."/>
        </authorList>
    </citation>
    <scope>NUCLEOTIDE SEQUENCE [LARGE SCALE GENOMIC DNA]</scope>
</reference>
<keyword evidence="12" id="KW-1185">Reference proteome</keyword>
<name>A0A8S5L0F7_9VIRU</name>
<evidence type="ECO:0000256" key="7">
    <source>
        <dbReference type="ARBA" id="ARBA00030248"/>
    </source>
</evidence>
<feature type="binding site" evidence="9">
    <location>
        <position position="330"/>
    </location>
    <ligand>
        <name>Mg(2+)</name>
        <dbReference type="ChEBI" id="CHEBI:18420"/>
        <label>2</label>
    </ligand>
</feature>
<dbReference type="InterPro" id="IPR007096">
    <property type="entry name" value="RNA-dir_Rpol_cat_phage"/>
</dbReference>
<feature type="binding site" evidence="9">
    <location>
        <position position="241"/>
    </location>
    <ligand>
        <name>Mg(2+)</name>
        <dbReference type="ChEBI" id="CHEBI:18420"/>
        <label>2</label>
    </ligand>
</feature>
<keyword evidence="9" id="KW-0479">Metal-binding</keyword>
<gene>
    <name evidence="11" type="primary">SRR5467091_3_4</name>
</gene>
<evidence type="ECO:0000313" key="11">
    <source>
        <dbReference type="EMBL" id="DAD50919.1"/>
    </source>
</evidence>
<keyword evidence="9" id="KW-0460">Magnesium</keyword>
<feature type="domain" description="RdRp catalytic" evidence="10">
    <location>
        <begin position="226"/>
        <end position="362"/>
    </location>
</feature>
<dbReference type="SUPFAM" id="SSF56672">
    <property type="entry name" value="DNA/RNA polymerases"/>
    <property type="match status" value="1"/>
</dbReference>
<proteinExistence type="predicted"/>
<evidence type="ECO:0000256" key="2">
    <source>
        <dbReference type="ARBA" id="ARBA00022484"/>
    </source>
</evidence>
<dbReference type="InterPro" id="IPR043502">
    <property type="entry name" value="DNA/RNA_pol_sf"/>
</dbReference>
<protein>
    <recommendedName>
        <fullName evidence="1">RNA-directed RNA polymerase</fullName>
        <ecNumber evidence="1">2.7.7.48</ecNumber>
    </recommendedName>
    <alternativeName>
        <fullName evidence="7">RNA replicase beta chain</fullName>
    </alternativeName>
</protein>
<evidence type="ECO:0000256" key="9">
    <source>
        <dbReference type="PIRSR" id="PIRSR605093-1"/>
    </source>
</evidence>
<evidence type="ECO:0000256" key="5">
    <source>
        <dbReference type="ARBA" id="ARBA00022741"/>
    </source>
</evidence>
<evidence type="ECO:0000256" key="1">
    <source>
        <dbReference type="ARBA" id="ARBA00012494"/>
    </source>
</evidence>
<dbReference type="EMBL" id="BK013664">
    <property type="protein sequence ID" value="DAD50919.1"/>
    <property type="molecule type" value="Genomic_RNA"/>
</dbReference>
<evidence type="ECO:0000313" key="12">
    <source>
        <dbReference type="Proteomes" id="UP000676367"/>
    </source>
</evidence>
<organism evidence="11 12">
    <name type="scientific">ssRNA phage SRR5467091_3</name>
    <dbReference type="NCBI Taxonomy" id="2786468"/>
    <lineage>
        <taxon>Viruses</taxon>
        <taxon>Riboviria</taxon>
        <taxon>Orthornavirae</taxon>
        <taxon>Lenarviricota</taxon>
        <taxon>Leviviricetes</taxon>
        <taxon>Norzivirales</taxon>
        <taxon>Atkinsviridae</taxon>
        <taxon>Coughduvirus</taxon>
        <taxon>Coughduvirus asiovicinum</taxon>
        <taxon>Lehptevirus asiovicinum</taxon>
    </lineage>
</organism>
<dbReference type="GO" id="GO:0003968">
    <property type="term" value="F:RNA-directed RNA polymerase activity"/>
    <property type="evidence" value="ECO:0007669"/>
    <property type="project" value="UniProtKB-KW"/>
</dbReference>
<keyword evidence="3" id="KW-0808">Transferase</keyword>
<dbReference type="KEGG" id="vg:80397036"/>
<evidence type="ECO:0000259" key="10">
    <source>
        <dbReference type="PROSITE" id="PS50522"/>
    </source>
</evidence>
<dbReference type="GO" id="GO:0000166">
    <property type="term" value="F:nucleotide binding"/>
    <property type="evidence" value="ECO:0007669"/>
    <property type="project" value="UniProtKB-KW"/>
</dbReference>
<dbReference type="InterPro" id="IPR005093">
    <property type="entry name" value="RNArep_beta"/>
</dbReference>